<dbReference type="EC" id="2.7.11.1" evidence="1"/>
<dbReference type="GO" id="GO:0005737">
    <property type="term" value="C:cytoplasm"/>
    <property type="evidence" value="ECO:0007669"/>
    <property type="project" value="TreeGrafter"/>
</dbReference>
<dbReference type="FunFam" id="1.10.510.10:FF:000275">
    <property type="entry name" value="SRSF protein kinase 2 isoform X3"/>
    <property type="match status" value="1"/>
</dbReference>
<comment type="catalytic activity">
    <reaction evidence="7">
        <text>L-threonyl-[protein] + ATP = O-phospho-L-threonyl-[protein] + ADP + H(+)</text>
        <dbReference type="Rhea" id="RHEA:46608"/>
        <dbReference type="Rhea" id="RHEA-COMP:11060"/>
        <dbReference type="Rhea" id="RHEA-COMP:11605"/>
        <dbReference type="ChEBI" id="CHEBI:15378"/>
        <dbReference type="ChEBI" id="CHEBI:30013"/>
        <dbReference type="ChEBI" id="CHEBI:30616"/>
        <dbReference type="ChEBI" id="CHEBI:61977"/>
        <dbReference type="ChEBI" id="CHEBI:456216"/>
        <dbReference type="EC" id="2.7.11.1"/>
    </reaction>
</comment>
<dbReference type="PROSITE" id="PS00108">
    <property type="entry name" value="PROTEIN_KINASE_ST"/>
    <property type="match status" value="1"/>
</dbReference>
<dbReference type="HOGENOM" id="CLU_000288_81_8_1"/>
<dbReference type="SMART" id="SM00220">
    <property type="entry name" value="S_TKc"/>
    <property type="match status" value="1"/>
</dbReference>
<dbReference type="GeneID" id="20676794"/>
<dbReference type="PROSITE" id="PS00107">
    <property type="entry name" value="PROTEIN_KINASE_ATP"/>
    <property type="match status" value="1"/>
</dbReference>
<proteinExistence type="predicted"/>
<evidence type="ECO:0000313" key="13">
    <source>
        <dbReference type="Proteomes" id="UP000030671"/>
    </source>
</evidence>
<dbReference type="OrthoDB" id="2649at2759"/>
<reference evidence="12 13" key="1">
    <citation type="journal article" date="2012" name="New Phytol.">
        <title>Insight into trade-off between wood decay and parasitism from the genome of a fungal forest pathogen.</title>
        <authorList>
            <person name="Olson A."/>
            <person name="Aerts A."/>
            <person name="Asiegbu F."/>
            <person name="Belbahri L."/>
            <person name="Bouzid O."/>
            <person name="Broberg A."/>
            <person name="Canback B."/>
            <person name="Coutinho P.M."/>
            <person name="Cullen D."/>
            <person name="Dalman K."/>
            <person name="Deflorio G."/>
            <person name="van Diepen L.T."/>
            <person name="Dunand C."/>
            <person name="Duplessis S."/>
            <person name="Durling M."/>
            <person name="Gonthier P."/>
            <person name="Grimwood J."/>
            <person name="Fossdal C.G."/>
            <person name="Hansson D."/>
            <person name="Henrissat B."/>
            <person name="Hietala A."/>
            <person name="Himmelstrand K."/>
            <person name="Hoffmeister D."/>
            <person name="Hogberg N."/>
            <person name="James T.Y."/>
            <person name="Karlsson M."/>
            <person name="Kohler A."/>
            <person name="Kues U."/>
            <person name="Lee Y.H."/>
            <person name="Lin Y.C."/>
            <person name="Lind M."/>
            <person name="Lindquist E."/>
            <person name="Lombard V."/>
            <person name="Lucas S."/>
            <person name="Lunden K."/>
            <person name="Morin E."/>
            <person name="Murat C."/>
            <person name="Park J."/>
            <person name="Raffaello T."/>
            <person name="Rouze P."/>
            <person name="Salamov A."/>
            <person name="Schmutz J."/>
            <person name="Solheim H."/>
            <person name="Stahlberg J."/>
            <person name="Velez H."/>
            <person name="de Vries R.P."/>
            <person name="Wiebenga A."/>
            <person name="Woodward S."/>
            <person name="Yakovlev I."/>
            <person name="Garbelotto M."/>
            <person name="Martin F."/>
            <person name="Grigoriev I.V."/>
            <person name="Stenlid J."/>
        </authorList>
    </citation>
    <scope>NUCLEOTIDE SEQUENCE [LARGE SCALE GENOMIC DNA]</scope>
    <source>
        <strain evidence="12 13">TC 32-1</strain>
    </source>
</reference>
<evidence type="ECO:0000256" key="5">
    <source>
        <dbReference type="ARBA" id="ARBA00022777"/>
    </source>
</evidence>
<dbReference type="GO" id="GO:0005634">
    <property type="term" value="C:nucleus"/>
    <property type="evidence" value="ECO:0007669"/>
    <property type="project" value="TreeGrafter"/>
</dbReference>
<feature type="compositionally biased region" description="Low complexity" evidence="10">
    <location>
        <begin position="396"/>
        <end position="410"/>
    </location>
</feature>
<dbReference type="InterPro" id="IPR051334">
    <property type="entry name" value="SRPK"/>
</dbReference>
<dbReference type="STRING" id="747525.W4KQA3"/>
<keyword evidence="13" id="KW-1185">Reference proteome</keyword>
<keyword evidence="4 9" id="KW-0547">Nucleotide-binding</keyword>
<dbReference type="GO" id="GO:0000245">
    <property type="term" value="P:spliceosomal complex assembly"/>
    <property type="evidence" value="ECO:0007669"/>
    <property type="project" value="TreeGrafter"/>
</dbReference>
<dbReference type="InterPro" id="IPR017441">
    <property type="entry name" value="Protein_kinase_ATP_BS"/>
</dbReference>
<dbReference type="KEGG" id="hir:HETIRDRAFT_457097"/>
<dbReference type="Gene3D" id="1.10.510.10">
    <property type="entry name" value="Transferase(Phosphotransferase) domain 1"/>
    <property type="match status" value="2"/>
</dbReference>
<name>W4KQA3_HETIT</name>
<feature type="region of interest" description="Disordered" evidence="10">
    <location>
        <begin position="1"/>
        <end position="68"/>
    </location>
</feature>
<keyword evidence="2" id="KW-0723">Serine/threonine-protein kinase</keyword>
<evidence type="ECO:0000256" key="8">
    <source>
        <dbReference type="ARBA" id="ARBA00048679"/>
    </source>
</evidence>
<feature type="region of interest" description="Disordered" evidence="10">
    <location>
        <begin position="355"/>
        <end position="455"/>
    </location>
</feature>
<feature type="binding site" evidence="9">
    <location>
        <position position="114"/>
    </location>
    <ligand>
        <name>ATP</name>
        <dbReference type="ChEBI" id="CHEBI:30616"/>
    </ligand>
</feature>
<dbReference type="Pfam" id="PF00069">
    <property type="entry name" value="Pkinase"/>
    <property type="match status" value="2"/>
</dbReference>
<evidence type="ECO:0000256" key="4">
    <source>
        <dbReference type="ARBA" id="ARBA00022741"/>
    </source>
</evidence>
<dbReference type="InParanoid" id="W4KQA3"/>
<keyword evidence="6 9" id="KW-0067">ATP-binding</keyword>
<dbReference type="GO" id="GO:0005524">
    <property type="term" value="F:ATP binding"/>
    <property type="evidence" value="ECO:0007669"/>
    <property type="project" value="UniProtKB-UniRule"/>
</dbReference>
<dbReference type="PANTHER" id="PTHR47634:SF9">
    <property type="entry name" value="PROTEIN KINASE DOMAIN-CONTAINING PROTEIN-RELATED"/>
    <property type="match status" value="1"/>
</dbReference>
<evidence type="ECO:0000256" key="6">
    <source>
        <dbReference type="ARBA" id="ARBA00022840"/>
    </source>
</evidence>
<dbReference type="GO" id="GO:0050684">
    <property type="term" value="P:regulation of mRNA processing"/>
    <property type="evidence" value="ECO:0007669"/>
    <property type="project" value="TreeGrafter"/>
</dbReference>
<dbReference type="GO" id="GO:0004674">
    <property type="term" value="F:protein serine/threonine kinase activity"/>
    <property type="evidence" value="ECO:0007669"/>
    <property type="project" value="UniProtKB-KW"/>
</dbReference>
<protein>
    <recommendedName>
        <fullName evidence="1">non-specific serine/threonine protein kinase</fullName>
        <ecNumber evidence="1">2.7.11.1</ecNumber>
    </recommendedName>
</protein>
<accession>W4KQA3</accession>
<evidence type="ECO:0000256" key="1">
    <source>
        <dbReference type="ARBA" id="ARBA00012513"/>
    </source>
</evidence>
<dbReference type="PANTHER" id="PTHR47634">
    <property type="entry name" value="PROTEIN KINASE DOMAIN-CONTAINING PROTEIN-RELATED"/>
    <property type="match status" value="1"/>
</dbReference>
<dbReference type="AlphaFoldDB" id="W4KQA3"/>
<feature type="compositionally biased region" description="Low complexity" evidence="10">
    <location>
        <begin position="419"/>
        <end position="445"/>
    </location>
</feature>
<feature type="compositionally biased region" description="Pro residues" evidence="10">
    <location>
        <begin position="1"/>
        <end position="16"/>
    </location>
</feature>
<dbReference type="Gene3D" id="3.30.200.20">
    <property type="entry name" value="Phosphorylase Kinase, domain 1"/>
    <property type="match status" value="1"/>
</dbReference>
<evidence type="ECO:0000256" key="3">
    <source>
        <dbReference type="ARBA" id="ARBA00022679"/>
    </source>
</evidence>
<dbReference type="Proteomes" id="UP000030671">
    <property type="component" value="Unassembled WGS sequence"/>
</dbReference>
<dbReference type="InterPro" id="IPR008271">
    <property type="entry name" value="Ser/Thr_kinase_AS"/>
</dbReference>
<evidence type="ECO:0000256" key="2">
    <source>
        <dbReference type="ARBA" id="ARBA00022527"/>
    </source>
</evidence>
<evidence type="ECO:0000256" key="7">
    <source>
        <dbReference type="ARBA" id="ARBA00047899"/>
    </source>
</evidence>
<keyword evidence="3" id="KW-0808">Transferase</keyword>
<organism evidence="12 13">
    <name type="scientific">Heterobasidion irregulare (strain TC 32-1)</name>
    <dbReference type="NCBI Taxonomy" id="747525"/>
    <lineage>
        <taxon>Eukaryota</taxon>
        <taxon>Fungi</taxon>
        <taxon>Dikarya</taxon>
        <taxon>Basidiomycota</taxon>
        <taxon>Agaricomycotina</taxon>
        <taxon>Agaricomycetes</taxon>
        <taxon>Russulales</taxon>
        <taxon>Bondarzewiaceae</taxon>
        <taxon>Heterobasidion</taxon>
        <taxon>Heterobasidion annosum species complex</taxon>
    </lineage>
</organism>
<feature type="domain" description="Protein kinase" evidence="11">
    <location>
        <begin position="85"/>
        <end position="622"/>
    </location>
</feature>
<dbReference type="EMBL" id="KI925454">
    <property type="protein sequence ID" value="ETW87580.1"/>
    <property type="molecule type" value="Genomic_DNA"/>
</dbReference>
<dbReference type="InterPro" id="IPR000719">
    <property type="entry name" value="Prot_kinase_dom"/>
</dbReference>
<gene>
    <name evidence="12" type="ORF">HETIRDRAFT_457097</name>
</gene>
<dbReference type="PROSITE" id="PS50011">
    <property type="entry name" value="PROTEIN_KINASE_DOM"/>
    <property type="match status" value="1"/>
</dbReference>
<evidence type="ECO:0000256" key="10">
    <source>
        <dbReference type="SAM" id="MobiDB-lite"/>
    </source>
</evidence>
<evidence type="ECO:0000256" key="9">
    <source>
        <dbReference type="PROSITE-ProRule" id="PRU10141"/>
    </source>
</evidence>
<dbReference type="InterPro" id="IPR011009">
    <property type="entry name" value="Kinase-like_dom_sf"/>
</dbReference>
<comment type="catalytic activity">
    <reaction evidence="8">
        <text>L-seryl-[protein] + ATP = O-phospho-L-seryl-[protein] + ADP + H(+)</text>
        <dbReference type="Rhea" id="RHEA:17989"/>
        <dbReference type="Rhea" id="RHEA-COMP:9863"/>
        <dbReference type="Rhea" id="RHEA-COMP:11604"/>
        <dbReference type="ChEBI" id="CHEBI:15378"/>
        <dbReference type="ChEBI" id="CHEBI:29999"/>
        <dbReference type="ChEBI" id="CHEBI:30616"/>
        <dbReference type="ChEBI" id="CHEBI:83421"/>
        <dbReference type="ChEBI" id="CHEBI:456216"/>
        <dbReference type="EC" id="2.7.11.1"/>
    </reaction>
</comment>
<feature type="compositionally biased region" description="Polar residues" evidence="10">
    <location>
        <begin position="355"/>
        <end position="368"/>
    </location>
</feature>
<evidence type="ECO:0000313" key="12">
    <source>
        <dbReference type="EMBL" id="ETW87580.1"/>
    </source>
</evidence>
<dbReference type="SUPFAM" id="SSF56112">
    <property type="entry name" value="Protein kinase-like (PK-like)"/>
    <property type="match status" value="1"/>
</dbReference>
<dbReference type="eggNOG" id="KOG1290">
    <property type="taxonomic scope" value="Eukaryota"/>
</dbReference>
<dbReference type="RefSeq" id="XP_009541465.1">
    <property type="nucleotide sequence ID" value="XM_009543170.1"/>
</dbReference>
<sequence length="766" mass="83248">MRGPLPSPPTLSPPSCPRSLLLLVLPPPTPRPRTSLPSIPPQHLSASHNHPLPSMAPRDEESPADYNPGGYLQINLDDSFHSGRYSVVRKLGWGHFSTVWLVRDHRTSRHSALKVVKSAGRYSETARDEIKLLNQIADTAPTHPGRAHLVSFLDAFAHSSSPSDTHVCIVFEPLGANLLSLIEKNRRTGVPPALVKSITRQLLLGLQFLHEACDLVHTDIKPENILISIPDIESHILSELSASPSPQSHKLPIPPARSRRSAAAAVASSFSSLTAATSSSAAALAMAHARDRSVHIFESQPLASPSRRHMHAHLSAFSAGAAGSASTCASSYQGSLLRDADAAMRLSMTAVTTPATSLGSAMSKLQLSSRDRAPADPPRTTTVVSADNEAEVTRQPSLASAAPAGPSLLAQTAPHHRSPSSTPSPSSSSSPGASSSASSAPTSEPELPPSSPHMWHPLTIKIADLGNATPSKRHFTEEIQTRQYRSPEAILGRTDWGCEVDIWSVACVVFELLTAEYLFEPQSQGQLFSKDDDHMAQIIELLGPVPAHVRRGARHARELFDAAGSLRYIRHLKPWPLARVMREKYLFGEDESRALCAFLEPMLDVDGRRRVRAGEGARHAWLDVDWEREGVALERMVLSYIARSSRPSSTITTTTVTPPPLPPLPPLLPHILLRIHPPSPARACHAFITLSHPPLLILLLYYHTARSCTYSLARSLTHSRHTTPRTHTLPSPAAYYNRARASITSTRTYRTPHHATTPRHAPAYAT</sequence>
<keyword evidence="5" id="KW-0418">Kinase</keyword>
<evidence type="ECO:0000259" key="11">
    <source>
        <dbReference type="PROSITE" id="PS50011"/>
    </source>
</evidence>